<evidence type="ECO:0000313" key="2">
    <source>
        <dbReference type="Proteomes" id="UP000821845"/>
    </source>
</evidence>
<dbReference type="EMBL" id="CM023489">
    <property type="protein sequence ID" value="KAH6921806.1"/>
    <property type="molecule type" value="Genomic_DNA"/>
</dbReference>
<gene>
    <name evidence="1" type="ORF">HPB50_005005</name>
</gene>
<evidence type="ECO:0000313" key="1">
    <source>
        <dbReference type="EMBL" id="KAH6921806.1"/>
    </source>
</evidence>
<organism evidence="1 2">
    <name type="scientific">Hyalomma asiaticum</name>
    <name type="common">Tick</name>
    <dbReference type="NCBI Taxonomy" id="266040"/>
    <lineage>
        <taxon>Eukaryota</taxon>
        <taxon>Metazoa</taxon>
        <taxon>Ecdysozoa</taxon>
        <taxon>Arthropoda</taxon>
        <taxon>Chelicerata</taxon>
        <taxon>Arachnida</taxon>
        <taxon>Acari</taxon>
        <taxon>Parasitiformes</taxon>
        <taxon>Ixodida</taxon>
        <taxon>Ixodoidea</taxon>
        <taxon>Ixodidae</taxon>
        <taxon>Hyalomminae</taxon>
        <taxon>Hyalomma</taxon>
    </lineage>
</organism>
<name>A0ACB7RJA7_HYAAI</name>
<accession>A0ACB7RJA7</accession>
<reference evidence="1" key="1">
    <citation type="submission" date="2020-05" db="EMBL/GenBank/DDBJ databases">
        <title>Large-scale comparative analyses of tick genomes elucidate their genetic diversity and vector capacities.</title>
        <authorList>
            <person name="Jia N."/>
            <person name="Wang J."/>
            <person name="Shi W."/>
            <person name="Du L."/>
            <person name="Sun Y."/>
            <person name="Zhan W."/>
            <person name="Jiang J."/>
            <person name="Wang Q."/>
            <person name="Zhang B."/>
            <person name="Ji P."/>
            <person name="Sakyi L.B."/>
            <person name="Cui X."/>
            <person name="Yuan T."/>
            <person name="Jiang B."/>
            <person name="Yang W."/>
            <person name="Lam T.T.-Y."/>
            <person name="Chang Q."/>
            <person name="Ding S."/>
            <person name="Wang X."/>
            <person name="Zhu J."/>
            <person name="Ruan X."/>
            <person name="Zhao L."/>
            <person name="Wei J."/>
            <person name="Que T."/>
            <person name="Du C."/>
            <person name="Cheng J."/>
            <person name="Dai P."/>
            <person name="Han X."/>
            <person name="Huang E."/>
            <person name="Gao Y."/>
            <person name="Liu J."/>
            <person name="Shao H."/>
            <person name="Ye R."/>
            <person name="Li L."/>
            <person name="Wei W."/>
            <person name="Wang X."/>
            <person name="Wang C."/>
            <person name="Yang T."/>
            <person name="Huo Q."/>
            <person name="Li W."/>
            <person name="Guo W."/>
            <person name="Chen H."/>
            <person name="Zhou L."/>
            <person name="Ni X."/>
            <person name="Tian J."/>
            <person name="Zhou Y."/>
            <person name="Sheng Y."/>
            <person name="Liu T."/>
            <person name="Pan Y."/>
            <person name="Xia L."/>
            <person name="Li J."/>
            <person name="Zhao F."/>
            <person name="Cao W."/>
        </authorList>
    </citation>
    <scope>NUCLEOTIDE SEQUENCE</scope>
    <source>
        <strain evidence="1">Hyas-2018</strain>
    </source>
</reference>
<proteinExistence type="predicted"/>
<sequence length="398" mass="42022">MTAPPKPWETCPAGRPAATTAGHANSSSWDDNLASSSGGLPNGPVGQPHATHQPPAIPPRPNQQPLSGYGYGYGSAISPYYARYGYGAGAYGTGVYGTSAYGYGSGLYGTTGLYGTSGLYGTGGVYGAGSSYGAGPLQQLADESTRGAFHSVEAVVQAFASVSMLLESTYQALYSSFRAVVGVADQFGRLKEHLAQTLSALALVRSLRWLFLRAWYMMRGKCIYPLCNKLAGKCHSWCNSALSVSLQTYGRSGMTEAAWNQATRAGSAIPSAGPPQPGGSSWPIVAFFAFVVGAPCLLWRIFSAAARREARWASGEEEHHVAVALYDFQPEAPNEIAMKAGQELRLAPKELQPRVRGWLLASLDDGRQVGLVPANYVKVLGVRPHNKAATAEAAPPPP</sequence>
<dbReference type="Proteomes" id="UP000821845">
    <property type="component" value="Chromosome 9"/>
</dbReference>
<comment type="caution">
    <text evidence="1">The sequence shown here is derived from an EMBL/GenBank/DDBJ whole genome shotgun (WGS) entry which is preliminary data.</text>
</comment>
<protein>
    <submittedName>
        <fullName evidence="1">Uncharacterized protein</fullName>
    </submittedName>
</protein>
<keyword evidence="2" id="KW-1185">Reference proteome</keyword>